<dbReference type="EMBL" id="NEDP02001496">
    <property type="protein sequence ID" value="OWF53147.1"/>
    <property type="molecule type" value="Genomic_DNA"/>
</dbReference>
<feature type="signal peptide" evidence="1">
    <location>
        <begin position="1"/>
        <end position="17"/>
    </location>
</feature>
<reference evidence="2 3" key="1">
    <citation type="journal article" date="2017" name="Nat. Ecol. Evol.">
        <title>Scallop genome provides insights into evolution of bilaterian karyotype and development.</title>
        <authorList>
            <person name="Wang S."/>
            <person name="Zhang J."/>
            <person name="Jiao W."/>
            <person name="Li J."/>
            <person name="Xun X."/>
            <person name="Sun Y."/>
            <person name="Guo X."/>
            <person name="Huan P."/>
            <person name="Dong B."/>
            <person name="Zhang L."/>
            <person name="Hu X."/>
            <person name="Sun X."/>
            <person name="Wang J."/>
            <person name="Zhao C."/>
            <person name="Wang Y."/>
            <person name="Wang D."/>
            <person name="Huang X."/>
            <person name="Wang R."/>
            <person name="Lv J."/>
            <person name="Li Y."/>
            <person name="Zhang Z."/>
            <person name="Liu B."/>
            <person name="Lu W."/>
            <person name="Hui Y."/>
            <person name="Liang J."/>
            <person name="Zhou Z."/>
            <person name="Hou R."/>
            <person name="Li X."/>
            <person name="Liu Y."/>
            <person name="Li H."/>
            <person name="Ning X."/>
            <person name="Lin Y."/>
            <person name="Zhao L."/>
            <person name="Xing Q."/>
            <person name="Dou J."/>
            <person name="Li Y."/>
            <person name="Mao J."/>
            <person name="Guo H."/>
            <person name="Dou H."/>
            <person name="Li T."/>
            <person name="Mu C."/>
            <person name="Jiang W."/>
            <person name="Fu Q."/>
            <person name="Fu X."/>
            <person name="Miao Y."/>
            <person name="Liu J."/>
            <person name="Yu Q."/>
            <person name="Li R."/>
            <person name="Liao H."/>
            <person name="Li X."/>
            <person name="Kong Y."/>
            <person name="Jiang Z."/>
            <person name="Chourrout D."/>
            <person name="Li R."/>
            <person name="Bao Z."/>
        </authorList>
    </citation>
    <scope>NUCLEOTIDE SEQUENCE [LARGE SCALE GENOMIC DNA]</scope>
    <source>
        <strain evidence="2 3">PY_sf001</strain>
    </source>
</reference>
<accession>A0A210QWM9</accession>
<feature type="chain" id="PRO_5012939471" evidence="1">
    <location>
        <begin position="18"/>
        <end position="147"/>
    </location>
</feature>
<organism evidence="2 3">
    <name type="scientific">Mizuhopecten yessoensis</name>
    <name type="common">Japanese scallop</name>
    <name type="synonym">Patinopecten yessoensis</name>
    <dbReference type="NCBI Taxonomy" id="6573"/>
    <lineage>
        <taxon>Eukaryota</taxon>
        <taxon>Metazoa</taxon>
        <taxon>Spiralia</taxon>
        <taxon>Lophotrochozoa</taxon>
        <taxon>Mollusca</taxon>
        <taxon>Bivalvia</taxon>
        <taxon>Autobranchia</taxon>
        <taxon>Pteriomorphia</taxon>
        <taxon>Pectinida</taxon>
        <taxon>Pectinoidea</taxon>
        <taxon>Pectinidae</taxon>
        <taxon>Mizuhopecten</taxon>
    </lineage>
</organism>
<sequence>MDLRSTFLLTFIGQVYLVSNTHEQRGYRGREEVGSGDRGPGGRRAPRCCNGTLGYASDKPEKMPCASMLCCDEKESVAAFPINAALNYVFRCTSNHQVTKCANQGDVVFTTNKTAMTYGPRFCCQGFKFKVTANSMDSALQITCIRS</sequence>
<protein>
    <submittedName>
        <fullName evidence="2">Uncharacterized protein</fullName>
    </submittedName>
</protein>
<dbReference type="Proteomes" id="UP000242188">
    <property type="component" value="Unassembled WGS sequence"/>
</dbReference>
<proteinExistence type="predicted"/>
<evidence type="ECO:0000313" key="3">
    <source>
        <dbReference type="Proteomes" id="UP000242188"/>
    </source>
</evidence>
<comment type="caution">
    <text evidence="2">The sequence shown here is derived from an EMBL/GenBank/DDBJ whole genome shotgun (WGS) entry which is preliminary data.</text>
</comment>
<evidence type="ECO:0000256" key="1">
    <source>
        <dbReference type="SAM" id="SignalP"/>
    </source>
</evidence>
<gene>
    <name evidence="2" type="ORF">KP79_PYT07010</name>
</gene>
<name>A0A210QWM9_MIZYE</name>
<keyword evidence="1" id="KW-0732">Signal</keyword>
<dbReference type="OrthoDB" id="6088898at2759"/>
<keyword evidence="3" id="KW-1185">Reference proteome</keyword>
<dbReference type="AlphaFoldDB" id="A0A210QWM9"/>
<evidence type="ECO:0000313" key="2">
    <source>
        <dbReference type="EMBL" id="OWF53147.1"/>
    </source>
</evidence>